<dbReference type="GO" id="GO:0009289">
    <property type="term" value="C:pilus"/>
    <property type="evidence" value="ECO:0007669"/>
    <property type="project" value="InterPro"/>
</dbReference>
<dbReference type="GO" id="GO:0007155">
    <property type="term" value="P:cell adhesion"/>
    <property type="evidence" value="ECO:0007669"/>
    <property type="project" value="InterPro"/>
</dbReference>
<sequence length="223" mass="22747" precursor="true">MKKLFISATVVATVLPVLALAESASLTLSGTIIPTACTPSFAGGSLVDLGKISAADLNANAQTELALKNITLSMTCNGQVPVAVKVHDNQAATQLDGITIDGRAENMYIYGMGAASGVKIGGYGLRHGTPTVDSSSMTLMYQQGGGIGGPTWHQPSATLVGKTASGGGYIHYSWGRSIAEGPSNGRIHTLPMTLVPVVGPANALPTGSDITLDGSATFELVYL</sequence>
<dbReference type="EMBL" id="CABVJG010000007">
    <property type="protein sequence ID" value="VVQ03857.1"/>
    <property type="molecule type" value="Genomic_DNA"/>
</dbReference>
<dbReference type="Gene3D" id="2.60.40.1090">
    <property type="entry name" value="Fimbrial-type adhesion domain"/>
    <property type="match status" value="1"/>
</dbReference>
<dbReference type="InterPro" id="IPR008966">
    <property type="entry name" value="Adhesion_dom_sf"/>
</dbReference>
<keyword evidence="1" id="KW-0732">Signal</keyword>
<dbReference type="Proteomes" id="UP000412311">
    <property type="component" value="Unassembled WGS sequence"/>
</dbReference>
<gene>
    <name evidence="2" type="primary">gltF</name>
    <name evidence="2" type="ORF">PS925_02578</name>
</gene>
<feature type="signal peptide" evidence="1">
    <location>
        <begin position="1"/>
        <end position="19"/>
    </location>
</feature>
<dbReference type="InterPro" id="IPR036937">
    <property type="entry name" value="Adhesion_dom_fimbrial_sf"/>
</dbReference>
<dbReference type="Pfam" id="PF06551">
    <property type="entry name" value="DUF1120"/>
    <property type="match status" value="1"/>
</dbReference>
<evidence type="ECO:0000313" key="3">
    <source>
        <dbReference type="Proteomes" id="UP000412311"/>
    </source>
</evidence>
<evidence type="ECO:0000313" key="2">
    <source>
        <dbReference type="EMBL" id="VVQ03857.1"/>
    </source>
</evidence>
<reference evidence="2 3" key="1">
    <citation type="submission" date="2019-09" db="EMBL/GenBank/DDBJ databases">
        <authorList>
            <person name="Chandra G."/>
            <person name="Truman W A."/>
        </authorList>
    </citation>
    <scope>NUCLEOTIDE SEQUENCE [LARGE SCALE GENOMIC DNA]</scope>
    <source>
        <strain evidence="2">PS925</strain>
    </source>
</reference>
<feature type="chain" id="PRO_5023036730" evidence="1">
    <location>
        <begin position="20"/>
        <end position="223"/>
    </location>
</feature>
<proteinExistence type="predicted"/>
<evidence type="ECO:0000256" key="1">
    <source>
        <dbReference type="SAM" id="SignalP"/>
    </source>
</evidence>
<dbReference type="AlphaFoldDB" id="A0A5E7TXX4"/>
<organism evidence="2 3">
    <name type="scientific">Pseudomonas fluorescens</name>
    <dbReference type="NCBI Taxonomy" id="294"/>
    <lineage>
        <taxon>Bacteria</taxon>
        <taxon>Pseudomonadati</taxon>
        <taxon>Pseudomonadota</taxon>
        <taxon>Gammaproteobacteria</taxon>
        <taxon>Pseudomonadales</taxon>
        <taxon>Pseudomonadaceae</taxon>
        <taxon>Pseudomonas</taxon>
    </lineage>
</organism>
<name>A0A5E7TXX4_PSEFL</name>
<dbReference type="RefSeq" id="WP_150793807.1">
    <property type="nucleotide sequence ID" value="NZ_CABVJG010000007.1"/>
</dbReference>
<accession>A0A5E7TXX4</accession>
<dbReference type="SUPFAM" id="SSF49401">
    <property type="entry name" value="Bacterial adhesins"/>
    <property type="match status" value="1"/>
</dbReference>
<dbReference type="InterPro" id="IPR010546">
    <property type="entry name" value="DUF1120"/>
</dbReference>
<protein>
    <submittedName>
        <fullName evidence="2">Protein GltF</fullName>
    </submittedName>
</protein>